<dbReference type="InterPro" id="IPR036237">
    <property type="entry name" value="Xyl_isomerase-like_sf"/>
</dbReference>
<reference evidence="3" key="1">
    <citation type="submission" date="2017-02" db="EMBL/GenBank/DDBJ databases">
        <authorList>
            <person name="Varghese N."/>
            <person name="Submissions S."/>
        </authorList>
    </citation>
    <scope>NUCLEOTIDE SEQUENCE [LARGE SCALE GENOMIC DNA]</scope>
    <source>
        <strain evidence="3">DSM 22720</strain>
    </source>
</reference>
<accession>A0A1T4V0G2</accession>
<gene>
    <name evidence="2" type="ORF">SAMN02745132_02921</name>
</gene>
<dbReference type="PANTHER" id="PTHR12110">
    <property type="entry name" value="HYDROXYPYRUVATE ISOMERASE"/>
    <property type="match status" value="1"/>
</dbReference>
<dbReference type="SUPFAM" id="SSF51658">
    <property type="entry name" value="Xylose isomerase-like"/>
    <property type="match status" value="1"/>
</dbReference>
<dbReference type="PANTHER" id="PTHR12110:SF21">
    <property type="entry name" value="XYLOSE ISOMERASE-LIKE TIM BARREL DOMAIN-CONTAINING PROTEIN"/>
    <property type="match status" value="1"/>
</dbReference>
<dbReference type="EMBL" id="FUXU01000040">
    <property type="protein sequence ID" value="SKA58338.1"/>
    <property type="molecule type" value="Genomic_DNA"/>
</dbReference>
<evidence type="ECO:0000259" key="1">
    <source>
        <dbReference type="Pfam" id="PF01261"/>
    </source>
</evidence>
<dbReference type="AlphaFoldDB" id="A0A1T4V0G2"/>
<organism evidence="2 3">
    <name type="scientific">Enterovibrio nigricans DSM 22720</name>
    <dbReference type="NCBI Taxonomy" id="1121868"/>
    <lineage>
        <taxon>Bacteria</taxon>
        <taxon>Pseudomonadati</taxon>
        <taxon>Pseudomonadota</taxon>
        <taxon>Gammaproteobacteria</taxon>
        <taxon>Vibrionales</taxon>
        <taxon>Vibrionaceae</taxon>
        <taxon>Enterovibrio</taxon>
    </lineage>
</organism>
<name>A0A1T4V0G2_9GAMM</name>
<feature type="domain" description="Xylose isomerase-like TIM barrel" evidence="1">
    <location>
        <begin position="22"/>
        <end position="256"/>
    </location>
</feature>
<proteinExistence type="predicted"/>
<sequence>MQLSICTISFRHQLISMENLAEWARSHTFQGIELWGAHAMGLEHQPQYDANWLRDMGLSISMLSDYLPIVGDEHDAKQKCQHICRLAKHWETTKVRTFAGHQGSASVCSDERAKMTFRLRCICDFAQQQGLSVLVETHPGTLADTPQSILQLLEEVNHPALKLNFDTLHVWEAGEDPVSFHAEVAEHVGHYHLKNVLSRELLGIFAPNNVYSPAGSRFGMVPLFHGEVDYHKFVPELMKYKNVSASLEWFGHDVKQTLLKDKTELEAFEKCMFADSTLS</sequence>
<keyword evidence="3" id="KW-1185">Reference proteome</keyword>
<dbReference type="Pfam" id="PF01261">
    <property type="entry name" value="AP_endonuc_2"/>
    <property type="match status" value="1"/>
</dbReference>
<protein>
    <submittedName>
        <fullName evidence="2">3-dehydroshikimate dehydratase</fullName>
    </submittedName>
</protein>
<evidence type="ECO:0000313" key="2">
    <source>
        <dbReference type="EMBL" id="SKA58338.1"/>
    </source>
</evidence>
<dbReference type="InterPro" id="IPR013022">
    <property type="entry name" value="Xyl_isomerase-like_TIM-brl"/>
</dbReference>
<dbReference type="RefSeq" id="WP_078753188.1">
    <property type="nucleotide sequence ID" value="NZ_FUXU01000040.1"/>
</dbReference>
<dbReference type="InterPro" id="IPR050312">
    <property type="entry name" value="IolE/XylAMocC-like"/>
</dbReference>
<evidence type="ECO:0000313" key="3">
    <source>
        <dbReference type="Proteomes" id="UP000190162"/>
    </source>
</evidence>
<dbReference type="Proteomes" id="UP000190162">
    <property type="component" value="Unassembled WGS sequence"/>
</dbReference>
<dbReference type="OrthoDB" id="9815124at2"/>
<dbReference type="Gene3D" id="3.20.20.150">
    <property type="entry name" value="Divalent-metal-dependent TIM barrel enzymes"/>
    <property type="match status" value="1"/>
</dbReference>